<evidence type="ECO:0000313" key="7">
    <source>
        <dbReference type="EMBL" id="MDR7096665.1"/>
    </source>
</evidence>
<dbReference type="Gene3D" id="1.10.1660.10">
    <property type="match status" value="1"/>
</dbReference>
<comment type="subcellular location">
    <subcellularLocation>
        <location evidence="1">Cytoplasm</location>
    </subcellularLocation>
</comment>
<evidence type="ECO:0000256" key="1">
    <source>
        <dbReference type="ARBA" id="ARBA00004496"/>
    </source>
</evidence>
<evidence type="ECO:0000256" key="3">
    <source>
        <dbReference type="ARBA" id="ARBA00023015"/>
    </source>
</evidence>
<evidence type="ECO:0000313" key="8">
    <source>
        <dbReference type="Proteomes" id="UP001265550"/>
    </source>
</evidence>
<dbReference type="PANTHER" id="PTHR30204:SF94">
    <property type="entry name" value="HEAVY METAL-DEPENDENT TRANSCRIPTIONAL REGULATOR HI_0293-RELATED"/>
    <property type="match status" value="1"/>
</dbReference>
<keyword evidence="5" id="KW-0804">Transcription</keyword>
<dbReference type="InterPro" id="IPR009061">
    <property type="entry name" value="DNA-bd_dom_put_sf"/>
</dbReference>
<dbReference type="PROSITE" id="PS00552">
    <property type="entry name" value="HTH_MERR_1"/>
    <property type="match status" value="1"/>
</dbReference>
<dbReference type="InterPro" id="IPR015358">
    <property type="entry name" value="Tscrpt_reg_MerR_DNA-bd"/>
</dbReference>
<evidence type="ECO:0000256" key="2">
    <source>
        <dbReference type="ARBA" id="ARBA00022490"/>
    </source>
</evidence>
<keyword evidence="8" id="KW-1185">Reference proteome</keyword>
<dbReference type="SUPFAM" id="SSF46955">
    <property type="entry name" value="Putative DNA-binding domain"/>
    <property type="match status" value="1"/>
</dbReference>
<sequence>MPTDRLLTQLAQAGGQHLDDERVPWPVNIGKAAQLSGISPKMLRHYETLGLLAAVPRTDSNYRQYSQADVHTLRFIRRARDMGFSLEAITELVSLWHNRRRSSESVKRITQKHMDELAQRIEALQSMQRTLGHLLRLCPGDERPDCPILDDLEQPACTFDAKSGTKLYKAATSAARGGNTRARH</sequence>
<accession>A0ABU1VH70</accession>
<keyword evidence="3" id="KW-0805">Transcription regulation</keyword>
<dbReference type="PANTHER" id="PTHR30204">
    <property type="entry name" value="REDOX-CYCLING DRUG-SENSING TRANSCRIPTIONAL ACTIVATOR SOXR"/>
    <property type="match status" value="1"/>
</dbReference>
<dbReference type="PROSITE" id="PS50937">
    <property type="entry name" value="HTH_MERR_2"/>
    <property type="match status" value="1"/>
</dbReference>
<comment type="caution">
    <text evidence="7">The sequence shown here is derived from an EMBL/GenBank/DDBJ whole genome shotgun (WGS) entry which is preliminary data.</text>
</comment>
<organism evidence="7 8">
    <name type="scientific">Hydrogenophaga laconesensis</name>
    <dbReference type="NCBI Taxonomy" id="1805971"/>
    <lineage>
        <taxon>Bacteria</taxon>
        <taxon>Pseudomonadati</taxon>
        <taxon>Pseudomonadota</taxon>
        <taxon>Betaproteobacteria</taxon>
        <taxon>Burkholderiales</taxon>
        <taxon>Comamonadaceae</taxon>
        <taxon>Hydrogenophaga</taxon>
    </lineage>
</organism>
<evidence type="ECO:0000259" key="6">
    <source>
        <dbReference type="PROSITE" id="PS50937"/>
    </source>
</evidence>
<dbReference type="InterPro" id="IPR000551">
    <property type="entry name" value="MerR-type_HTH_dom"/>
</dbReference>
<keyword evidence="2" id="KW-0963">Cytoplasm</keyword>
<dbReference type="InterPro" id="IPR047057">
    <property type="entry name" value="MerR_fam"/>
</dbReference>
<dbReference type="Pfam" id="PF00376">
    <property type="entry name" value="MerR"/>
    <property type="match status" value="1"/>
</dbReference>
<proteinExistence type="predicted"/>
<reference evidence="7 8" key="1">
    <citation type="submission" date="2023-07" db="EMBL/GenBank/DDBJ databases">
        <title>Sorghum-associated microbial communities from plants grown in Nebraska, USA.</title>
        <authorList>
            <person name="Schachtman D."/>
        </authorList>
    </citation>
    <scope>NUCLEOTIDE SEQUENCE [LARGE SCALE GENOMIC DNA]</scope>
    <source>
        <strain evidence="7 8">BE240</strain>
    </source>
</reference>
<evidence type="ECO:0000256" key="5">
    <source>
        <dbReference type="ARBA" id="ARBA00023163"/>
    </source>
</evidence>
<dbReference type="SMART" id="SM00422">
    <property type="entry name" value="HTH_MERR"/>
    <property type="match status" value="1"/>
</dbReference>
<gene>
    <name evidence="7" type="ORF">J2X09_004422</name>
</gene>
<dbReference type="NCBIfam" id="TIGR02044">
    <property type="entry name" value="CueR"/>
    <property type="match status" value="1"/>
</dbReference>
<name>A0ABU1VH70_9BURK</name>
<protein>
    <submittedName>
        <fullName evidence="7">Cu(I)-responsive transcriptional regulator</fullName>
    </submittedName>
</protein>
<keyword evidence="4" id="KW-0238">DNA-binding</keyword>
<evidence type="ECO:0000256" key="4">
    <source>
        <dbReference type="ARBA" id="ARBA00023125"/>
    </source>
</evidence>
<dbReference type="Pfam" id="PF09278">
    <property type="entry name" value="MerR-DNA-bind"/>
    <property type="match status" value="1"/>
</dbReference>
<dbReference type="EMBL" id="JAVDWE010000015">
    <property type="protein sequence ID" value="MDR7096665.1"/>
    <property type="molecule type" value="Genomic_DNA"/>
</dbReference>
<dbReference type="PRINTS" id="PR00040">
    <property type="entry name" value="HTHMERR"/>
</dbReference>
<feature type="domain" description="HTH merR-type" evidence="6">
    <location>
        <begin position="29"/>
        <end position="95"/>
    </location>
</feature>
<dbReference type="InterPro" id="IPR011789">
    <property type="entry name" value="CueR"/>
</dbReference>
<dbReference type="CDD" id="cd01108">
    <property type="entry name" value="HTH_CueR"/>
    <property type="match status" value="1"/>
</dbReference>
<dbReference type="Proteomes" id="UP001265550">
    <property type="component" value="Unassembled WGS sequence"/>
</dbReference>